<dbReference type="NCBIfam" id="NF002634">
    <property type="entry name" value="PRK02304.1-3"/>
    <property type="match status" value="1"/>
</dbReference>
<comment type="function">
    <text evidence="2 12">Catalyzes a salvage reaction resulting in the formation of AMP, that is energically less costly than de novo synthesis.</text>
</comment>
<dbReference type="AlphaFoldDB" id="A0A2U1E1S4"/>
<evidence type="ECO:0000256" key="12">
    <source>
        <dbReference type="HAMAP-Rule" id="MF_00004"/>
    </source>
</evidence>
<comment type="catalytic activity">
    <reaction evidence="1 12">
        <text>AMP + diphosphate = 5-phospho-alpha-D-ribose 1-diphosphate + adenine</text>
        <dbReference type="Rhea" id="RHEA:16609"/>
        <dbReference type="ChEBI" id="CHEBI:16708"/>
        <dbReference type="ChEBI" id="CHEBI:33019"/>
        <dbReference type="ChEBI" id="CHEBI:58017"/>
        <dbReference type="ChEBI" id="CHEBI:456215"/>
        <dbReference type="EC" id="2.4.2.7"/>
    </reaction>
</comment>
<evidence type="ECO:0000259" key="13">
    <source>
        <dbReference type="Pfam" id="PF00156"/>
    </source>
</evidence>
<dbReference type="Gene3D" id="3.40.50.2020">
    <property type="match status" value="1"/>
</dbReference>
<proteinExistence type="inferred from homology"/>
<dbReference type="UniPathway" id="UPA00588">
    <property type="reaction ID" value="UER00646"/>
</dbReference>
<dbReference type="CDD" id="cd06223">
    <property type="entry name" value="PRTases_typeI"/>
    <property type="match status" value="1"/>
</dbReference>
<keyword evidence="10 12" id="KW-0808">Transferase</keyword>
<accession>A0A2U1E1S4</accession>
<keyword evidence="8 12" id="KW-0963">Cytoplasm</keyword>
<evidence type="ECO:0000256" key="5">
    <source>
        <dbReference type="ARBA" id="ARBA00008391"/>
    </source>
</evidence>
<protein>
    <recommendedName>
        <fullName evidence="7 12">Adenine phosphoribosyltransferase</fullName>
        <shortName evidence="12">APRT</shortName>
        <ecNumber evidence="7 12">2.4.2.7</ecNumber>
    </recommendedName>
</protein>
<dbReference type="PANTHER" id="PTHR32315:SF3">
    <property type="entry name" value="ADENINE PHOSPHORIBOSYLTRANSFERASE"/>
    <property type="match status" value="1"/>
</dbReference>
<dbReference type="Proteomes" id="UP000245793">
    <property type="component" value="Unassembled WGS sequence"/>
</dbReference>
<evidence type="ECO:0000313" key="14">
    <source>
        <dbReference type="EMBL" id="PVY93792.1"/>
    </source>
</evidence>
<evidence type="ECO:0000256" key="8">
    <source>
        <dbReference type="ARBA" id="ARBA00022490"/>
    </source>
</evidence>
<evidence type="ECO:0000313" key="15">
    <source>
        <dbReference type="Proteomes" id="UP000245793"/>
    </source>
</evidence>
<dbReference type="FunFam" id="3.40.50.2020:FF:000004">
    <property type="entry name" value="Adenine phosphoribosyltransferase"/>
    <property type="match status" value="1"/>
</dbReference>
<name>A0A2U1E1S4_9FIRM</name>
<dbReference type="InterPro" id="IPR005764">
    <property type="entry name" value="Ade_phspho_trans"/>
</dbReference>
<dbReference type="NCBIfam" id="TIGR01090">
    <property type="entry name" value="apt"/>
    <property type="match status" value="1"/>
</dbReference>
<dbReference type="GO" id="GO:0006168">
    <property type="term" value="P:adenine salvage"/>
    <property type="evidence" value="ECO:0007669"/>
    <property type="project" value="InterPro"/>
</dbReference>
<dbReference type="PANTHER" id="PTHR32315">
    <property type="entry name" value="ADENINE PHOSPHORIBOSYLTRANSFERASE"/>
    <property type="match status" value="1"/>
</dbReference>
<comment type="pathway">
    <text evidence="4 12">Purine metabolism; AMP biosynthesis via salvage pathway; AMP from adenine: step 1/1.</text>
</comment>
<dbReference type="InterPro" id="IPR000836">
    <property type="entry name" value="PRTase_dom"/>
</dbReference>
<keyword evidence="9 12" id="KW-0328">Glycosyltransferase</keyword>
<dbReference type="GO" id="GO:0016208">
    <property type="term" value="F:AMP binding"/>
    <property type="evidence" value="ECO:0007669"/>
    <property type="project" value="TreeGrafter"/>
</dbReference>
<evidence type="ECO:0000256" key="10">
    <source>
        <dbReference type="ARBA" id="ARBA00022679"/>
    </source>
</evidence>
<comment type="caution">
    <text evidence="14">The sequence shown here is derived from an EMBL/GenBank/DDBJ whole genome shotgun (WGS) entry which is preliminary data.</text>
</comment>
<dbReference type="GO" id="GO:0006166">
    <property type="term" value="P:purine ribonucleoside salvage"/>
    <property type="evidence" value="ECO:0007669"/>
    <property type="project" value="UniProtKB-UniRule"/>
</dbReference>
<dbReference type="InterPro" id="IPR050054">
    <property type="entry name" value="UPRTase/APRTase"/>
</dbReference>
<keyword evidence="11 12" id="KW-0660">Purine salvage</keyword>
<dbReference type="GO" id="GO:0044209">
    <property type="term" value="P:AMP salvage"/>
    <property type="evidence" value="ECO:0007669"/>
    <property type="project" value="UniProtKB-UniRule"/>
</dbReference>
<evidence type="ECO:0000256" key="7">
    <source>
        <dbReference type="ARBA" id="ARBA00011893"/>
    </source>
</evidence>
<sequence>MAESKLERDIMDLKKEIDVIMDFPKEGISFKDITTLLRNKDSFKEAVMALAEPLRDEKIDFIVAPEARGFVLGCPVAYELGIGFVPIRKKGKLPRETISVSYDKEYGTDELFMHKDDLKPGDRVAIIDDLLATGGTIKATEELIKKTGATIVKIGFLIELTDLNGREKLDTDVFSIVKYNL</sequence>
<evidence type="ECO:0000256" key="4">
    <source>
        <dbReference type="ARBA" id="ARBA00004659"/>
    </source>
</evidence>
<dbReference type="SUPFAM" id="SSF53271">
    <property type="entry name" value="PRTase-like"/>
    <property type="match status" value="1"/>
</dbReference>
<comment type="subcellular location">
    <subcellularLocation>
        <location evidence="3 12">Cytoplasm</location>
    </subcellularLocation>
</comment>
<evidence type="ECO:0000256" key="2">
    <source>
        <dbReference type="ARBA" id="ARBA00003968"/>
    </source>
</evidence>
<evidence type="ECO:0000256" key="6">
    <source>
        <dbReference type="ARBA" id="ARBA00011738"/>
    </source>
</evidence>
<comment type="similarity">
    <text evidence="5 12">Belongs to the purine/pyrimidine phosphoribosyltransferase family.</text>
</comment>
<dbReference type="InterPro" id="IPR029057">
    <property type="entry name" value="PRTase-like"/>
</dbReference>
<gene>
    <name evidence="12" type="primary">apt</name>
    <name evidence="14" type="ORF">C7381_10957</name>
</gene>
<evidence type="ECO:0000256" key="3">
    <source>
        <dbReference type="ARBA" id="ARBA00004496"/>
    </source>
</evidence>
<keyword evidence="15" id="KW-1185">Reference proteome</keyword>
<organism evidence="14 15">
    <name type="scientific">Ezakiella coagulans</name>
    <dbReference type="NCBI Taxonomy" id="46507"/>
    <lineage>
        <taxon>Bacteria</taxon>
        <taxon>Bacillati</taxon>
        <taxon>Bacillota</taxon>
        <taxon>Tissierellia</taxon>
        <taxon>Ezakiella</taxon>
    </lineage>
</organism>
<dbReference type="HAMAP" id="MF_00004">
    <property type="entry name" value="Aden_phosphoribosyltr"/>
    <property type="match status" value="1"/>
</dbReference>
<dbReference type="GO" id="GO:0005737">
    <property type="term" value="C:cytoplasm"/>
    <property type="evidence" value="ECO:0007669"/>
    <property type="project" value="UniProtKB-SubCell"/>
</dbReference>
<comment type="subunit">
    <text evidence="6 12">Homodimer.</text>
</comment>
<reference evidence="14 15" key="1">
    <citation type="submission" date="2018-04" db="EMBL/GenBank/DDBJ databases">
        <title>Genomic Encyclopedia of Type Strains, Phase IV (KMG-IV): sequencing the most valuable type-strain genomes for metagenomic binning, comparative biology and taxonomic classification.</title>
        <authorList>
            <person name="Goeker M."/>
        </authorList>
    </citation>
    <scope>NUCLEOTIDE SEQUENCE [LARGE SCALE GENOMIC DNA]</scope>
    <source>
        <strain evidence="14 15">DSM 20705</strain>
    </source>
</reference>
<dbReference type="GO" id="GO:0002055">
    <property type="term" value="F:adenine binding"/>
    <property type="evidence" value="ECO:0007669"/>
    <property type="project" value="TreeGrafter"/>
</dbReference>
<evidence type="ECO:0000256" key="1">
    <source>
        <dbReference type="ARBA" id="ARBA00000868"/>
    </source>
</evidence>
<evidence type="ECO:0000256" key="9">
    <source>
        <dbReference type="ARBA" id="ARBA00022676"/>
    </source>
</evidence>
<dbReference type="GO" id="GO:0003999">
    <property type="term" value="F:adenine phosphoribosyltransferase activity"/>
    <property type="evidence" value="ECO:0007669"/>
    <property type="project" value="UniProtKB-UniRule"/>
</dbReference>
<dbReference type="NCBIfam" id="NF002636">
    <property type="entry name" value="PRK02304.1-5"/>
    <property type="match status" value="1"/>
</dbReference>
<dbReference type="EMBL" id="QEKV01000009">
    <property type="protein sequence ID" value="PVY93792.1"/>
    <property type="molecule type" value="Genomic_DNA"/>
</dbReference>
<evidence type="ECO:0000256" key="11">
    <source>
        <dbReference type="ARBA" id="ARBA00022726"/>
    </source>
</evidence>
<dbReference type="EC" id="2.4.2.7" evidence="7 12"/>
<dbReference type="NCBIfam" id="NF002633">
    <property type="entry name" value="PRK02304.1-2"/>
    <property type="match status" value="1"/>
</dbReference>
<dbReference type="Pfam" id="PF00156">
    <property type="entry name" value="Pribosyltran"/>
    <property type="match status" value="1"/>
</dbReference>
<feature type="domain" description="Phosphoribosyltransferase" evidence="13">
    <location>
        <begin position="42"/>
        <end position="174"/>
    </location>
</feature>